<organism evidence="2 3">
    <name type="scientific">Fusobacterium varium ATCC 27725</name>
    <dbReference type="NCBI Taxonomy" id="469618"/>
    <lineage>
        <taxon>Bacteria</taxon>
        <taxon>Fusobacteriati</taxon>
        <taxon>Fusobacteriota</taxon>
        <taxon>Fusobacteriia</taxon>
        <taxon>Fusobacteriales</taxon>
        <taxon>Fusobacteriaceae</taxon>
        <taxon>Fusobacterium</taxon>
    </lineage>
</organism>
<dbReference type="Proteomes" id="UP000241238">
    <property type="component" value="Plasmid pFvar_27725"/>
</dbReference>
<dbReference type="Gene3D" id="3.40.630.40">
    <property type="entry name" value="Zn-dependent exopeptidases"/>
    <property type="match status" value="1"/>
</dbReference>
<dbReference type="InterPro" id="IPR002508">
    <property type="entry name" value="MurNAc-LAA_cat"/>
</dbReference>
<evidence type="ECO:0000313" key="2">
    <source>
        <dbReference type="EMBL" id="AVQ32617.1"/>
    </source>
</evidence>
<protein>
    <recommendedName>
        <fullName evidence="1">MurNAc-LAA domain-containing protein</fullName>
    </recommendedName>
</protein>
<keyword evidence="2" id="KW-0614">Plasmid</keyword>
<sequence length="181" mass="19891">MIGVLAGHNKTSIGSFYNGIEEYKINKKIADGILEVLGDKGKLIERGEDIDAYTKLPVKINNEKVKLAVEIHCGASEDVKAGGCEAYCKSGDDFAYKLCKALNIMTAKITGVNIVGVISVGETGRGAYLINNTKPTTIIIKPFYMSCKNDYNSFMKNIDNYCFKIADILEQALNFLDEEVE</sequence>
<dbReference type="EMBL" id="CP028104">
    <property type="protein sequence ID" value="AVQ32617.1"/>
    <property type="molecule type" value="Genomic_DNA"/>
</dbReference>
<accession>A0ABM6U882</accession>
<keyword evidence="3" id="KW-1185">Reference proteome</keyword>
<proteinExistence type="predicted"/>
<evidence type="ECO:0000313" key="3">
    <source>
        <dbReference type="Proteomes" id="UP000241238"/>
    </source>
</evidence>
<dbReference type="RefSeq" id="WP_005950128.1">
    <property type="nucleotide sequence ID" value="NZ_CP028104.1"/>
</dbReference>
<evidence type="ECO:0000259" key="1">
    <source>
        <dbReference type="Pfam" id="PF01520"/>
    </source>
</evidence>
<name>A0ABM6U882_FUSVA</name>
<dbReference type="Pfam" id="PF01520">
    <property type="entry name" value="Amidase_3"/>
    <property type="match status" value="1"/>
</dbReference>
<gene>
    <name evidence="2" type="ORF">C4N18_15330</name>
</gene>
<feature type="domain" description="MurNAc-LAA" evidence="1">
    <location>
        <begin position="4"/>
        <end position="157"/>
    </location>
</feature>
<reference evidence="3" key="1">
    <citation type="journal article" date="2018" name="MSphere">
        <title>Fusobacterium Genomics Using MinION and Illumina Sequencing Enables Genome Completion and Correction.</title>
        <authorList>
            <person name="Todd S.M."/>
            <person name="Settlage R.E."/>
            <person name="Lahmers K.K."/>
            <person name="Slade D.J."/>
        </authorList>
    </citation>
    <scope>NUCLEOTIDE SEQUENCE [LARGE SCALE GENOMIC DNA]</scope>
    <source>
        <strain evidence="3">ATCC 27725</strain>
    </source>
</reference>
<geneLocation type="plasmid" evidence="3">
    <name>pfvar_27725</name>
</geneLocation>
<dbReference type="SUPFAM" id="SSF53187">
    <property type="entry name" value="Zn-dependent exopeptidases"/>
    <property type="match status" value="1"/>
</dbReference>
<dbReference type="GeneID" id="77469379"/>